<dbReference type="Pfam" id="PF04267">
    <property type="entry name" value="SoxD"/>
    <property type="match status" value="1"/>
</dbReference>
<dbReference type="InterPro" id="IPR006279">
    <property type="entry name" value="SoxD"/>
</dbReference>
<dbReference type="GO" id="GO:0008115">
    <property type="term" value="F:sarcosine oxidase activity"/>
    <property type="evidence" value="ECO:0007669"/>
    <property type="project" value="UniProtKB-EC"/>
</dbReference>
<keyword evidence="2" id="KW-1185">Reference proteome</keyword>
<protein>
    <submittedName>
        <fullName evidence="1">Sarcosine oxidase subunit delta</fullName>
        <ecNumber evidence="1">1.5.3.1</ecNumber>
    </submittedName>
</protein>
<dbReference type="InterPro" id="IPR038561">
    <property type="entry name" value="SoxD_sf"/>
</dbReference>
<evidence type="ECO:0000313" key="1">
    <source>
        <dbReference type="EMBL" id="MBB6014279.1"/>
    </source>
</evidence>
<dbReference type="AlphaFoldDB" id="A0A7W9S6K4"/>
<dbReference type="GO" id="GO:0046653">
    <property type="term" value="P:tetrahydrofolate metabolic process"/>
    <property type="evidence" value="ECO:0007669"/>
    <property type="project" value="InterPro"/>
</dbReference>
<dbReference type="Proteomes" id="UP000533306">
    <property type="component" value="Unassembled WGS sequence"/>
</dbReference>
<comment type="caution">
    <text evidence="1">The sequence shown here is derived from an EMBL/GenBank/DDBJ whole genome shotgun (WGS) entry which is preliminary data.</text>
</comment>
<organism evidence="1 2">
    <name type="scientific">Aquamicrobium lusatiense</name>
    <dbReference type="NCBI Taxonomy" id="89772"/>
    <lineage>
        <taxon>Bacteria</taxon>
        <taxon>Pseudomonadati</taxon>
        <taxon>Pseudomonadota</taxon>
        <taxon>Alphaproteobacteria</taxon>
        <taxon>Hyphomicrobiales</taxon>
        <taxon>Phyllobacteriaceae</taxon>
        <taxon>Aquamicrobium</taxon>
    </lineage>
</organism>
<dbReference type="RefSeq" id="WP_183832445.1">
    <property type="nucleotide sequence ID" value="NZ_JACHEU010000004.1"/>
</dbReference>
<dbReference type="EC" id="1.5.3.1" evidence="1"/>
<name>A0A7W9S6K4_9HYPH</name>
<gene>
    <name evidence="1" type="ORF">HNR59_003673</name>
</gene>
<keyword evidence="1" id="KW-0560">Oxidoreductase</keyword>
<accession>A0A7W9S6K4</accession>
<evidence type="ECO:0000313" key="2">
    <source>
        <dbReference type="Proteomes" id="UP000533306"/>
    </source>
</evidence>
<proteinExistence type="predicted"/>
<dbReference type="Gene3D" id="3.30.2270.10">
    <property type="entry name" value="Folate-binding superfamily"/>
    <property type="match status" value="1"/>
</dbReference>
<sequence>MRIACPFCGEREVGEFSYLGDASPRRPHYTIDDGSDPVKLREDFYDYVYLRDNVAGTMREYWYHGGGCRSWLIAERDTRTHEFRSVQAAAGAGASVTSPAGE</sequence>
<dbReference type="EMBL" id="JACHEU010000004">
    <property type="protein sequence ID" value="MBB6014279.1"/>
    <property type="molecule type" value="Genomic_DNA"/>
</dbReference>
<reference evidence="1 2" key="1">
    <citation type="submission" date="2020-08" db="EMBL/GenBank/DDBJ databases">
        <title>Genomic Encyclopedia of Type Strains, Phase IV (KMG-IV): sequencing the most valuable type-strain genomes for metagenomic binning, comparative biology and taxonomic classification.</title>
        <authorList>
            <person name="Goeker M."/>
        </authorList>
    </citation>
    <scope>NUCLEOTIDE SEQUENCE [LARGE SCALE GENOMIC DNA]</scope>
    <source>
        <strain evidence="1 2">DSM 11099</strain>
    </source>
</reference>